<dbReference type="EMBL" id="CP157974">
    <property type="protein sequence ID" value="XBT84023.1"/>
    <property type="molecule type" value="Genomic_DNA"/>
</dbReference>
<dbReference type="GO" id="GO:0005975">
    <property type="term" value="P:carbohydrate metabolic process"/>
    <property type="evidence" value="ECO:0007669"/>
    <property type="project" value="InterPro"/>
</dbReference>
<dbReference type="InterPro" id="IPR010598">
    <property type="entry name" value="C5-epim_C"/>
</dbReference>
<proteinExistence type="predicted"/>
<reference evidence="3" key="1">
    <citation type="submission" date="2024-06" db="EMBL/GenBank/DDBJ databases">
        <title>Micromonospora sp. strain HUAS YX12 genome sequences.</title>
        <authorList>
            <person name="Mo P."/>
        </authorList>
    </citation>
    <scope>NUCLEOTIDE SEQUENCE</scope>
    <source>
        <strain evidence="3">HUAS YX12</strain>
    </source>
</reference>
<evidence type="ECO:0000259" key="2">
    <source>
        <dbReference type="Pfam" id="PF06662"/>
    </source>
</evidence>
<feature type="signal peptide" evidence="1">
    <location>
        <begin position="1"/>
        <end position="32"/>
    </location>
</feature>
<dbReference type="AlphaFoldDB" id="A0AAU7R6K0"/>
<evidence type="ECO:0000256" key="1">
    <source>
        <dbReference type="SAM" id="SignalP"/>
    </source>
</evidence>
<name>A0AAU7R6K0_9ACTN</name>
<feature type="chain" id="PRO_5043706049" evidence="1">
    <location>
        <begin position="33"/>
        <end position="525"/>
    </location>
</feature>
<feature type="domain" description="D-glucuronyl C5-epimerase C-terminal" evidence="2">
    <location>
        <begin position="182"/>
        <end position="359"/>
    </location>
</feature>
<sequence length="525" mass="56753">MITAKSPPVRRFVAVVAAGAMVGLAPAGTAPAAPPGPDRSADVSVVDPGWAPDPLADGVPQLPSRDVAKTKEQQRRARASGVTAAATYARDGHLPKPLPLAAQPTNSNPAPLVDRGLHDAQGVRMFSFAGKTWNHPVGQAQWGLSNLAAYRISGDKRFLDRAVANAQRNIDRRVESRGAWWYPYDFDLSRCAGRPLLRAPWYSGMAQGEMLSLFVGLAEITGEAKWRTAADQTFLSLTLPVVANAPWASWVDPNGYLWLEEYPVTFGTTGERVLNGHIFALYGVYDYWRLTGDERAVAVFDGAASTVRRYVPTHFRVTRWASKYSMGCAQPHVKYHQVHTAQNLKLYEMTTSATFATYAYLLRSDYPAPAVNGAVSCAAGTHVGYTFSSTGAVRSQKSLKLARASGAQASQRVRVYGRGIYYQIANGALAGYLVPEAYGQRVLLGKAVEHRYNPARTLSFQPGTYTGYAYDAAGNVTGSKRLTFSAASVAPLGATAWVNGQLSYQVTAGAYVGYWLPHTTGLAFT</sequence>
<evidence type="ECO:0000313" key="3">
    <source>
        <dbReference type="EMBL" id="XBT84023.1"/>
    </source>
</evidence>
<organism evidence="3">
    <name type="scientific">Micromonospora sp. HUAS YX12</name>
    <dbReference type="NCBI Taxonomy" id="3156396"/>
    <lineage>
        <taxon>Bacteria</taxon>
        <taxon>Bacillati</taxon>
        <taxon>Actinomycetota</taxon>
        <taxon>Actinomycetes</taxon>
        <taxon>Micromonosporales</taxon>
        <taxon>Micromonosporaceae</taxon>
        <taxon>Micromonospora</taxon>
    </lineage>
</organism>
<dbReference type="SUPFAM" id="SSF48208">
    <property type="entry name" value="Six-hairpin glycosidases"/>
    <property type="match status" value="1"/>
</dbReference>
<accession>A0AAU7R6K0</accession>
<keyword evidence="1" id="KW-0732">Signal</keyword>
<dbReference type="InterPro" id="IPR008928">
    <property type="entry name" value="6-hairpin_glycosidase_sf"/>
</dbReference>
<gene>
    <name evidence="3" type="ORF">ABIH81_11435</name>
</gene>
<dbReference type="Pfam" id="PF06662">
    <property type="entry name" value="C5-epim_C"/>
    <property type="match status" value="1"/>
</dbReference>
<protein>
    <submittedName>
        <fullName evidence="3">D-glucuronyl C5-epimerase family protein</fullName>
    </submittedName>
</protein>
<dbReference type="RefSeq" id="WP_349880256.1">
    <property type="nucleotide sequence ID" value="NZ_CP157974.1"/>
</dbReference>